<name>A0A9Q1BW74_HOLLE</name>
<dbReference type="Proteomes" id="UP001152320">
    <property type="component" value="Chromosome 10"/>
</dbReference>
<keyword evidence="2" id="KW-1185">Reference proteome</keyword>
<protein>
    <submittedName>
        <fullName evidence="1">Uncharacterized protein</fullName>
    </submittedName>
</protein>
<reference evidence="1" key="1">
    <citation type="submission" date="2021-10" db="EMBL/GenBank/DDBJ databases">
        <title>Tropical sea cucumber genome reveals ecological adaptation and Cuvierian tubules defense mechanism.</title>
        <authorList>
            <person name="Chen T."/>
        </authorList>
    </citation>
    <scope>NUCLEOTIDE SEQUENCE</scope>
    <source>
        <strain evidence="1">Nanhai2018</strain>
        <tissue evidence="1">Muscle</tissue>
    </source>
</reference>
<proteinExistence type="predicted"/>
<sequence length="87" mass="9859">MEDLQWKISEGRRIGLVSLYKGSAGDTLDKLRLERFQQKVATSVSCVRPENLPPTSSAAKFHSLHVYHQVQVWKGVTTLDLRYSDGK</sequence>
<accession>A0A9Q1BW74</accession>
<comment type="caution">
    <text evidence="1">The sequence shown here is derived from an EMBL/GenBank/DDBJ whole genome shotgun (WGS) entry which is preliminary data.</text>
</comment>
<evidence type="ECO:0000313" key="2">
    <source>
        <dbReference type="Proteomes" id="UP001152320"/>
    </source>
</evidence>
<organism evidence="1 2">
    <name type="scientific">Holothuria leucospilota</name>
    <name type="common">Black long sea cucumber</name>
    <name type="synonym">Mertensiothuria leucospilota</name>
    <dbReference type="NCBI Taxonomy" id="206669"/>
    <lineage>
        <taxon>Eukaryota</taxon>
        <taxon>Metazoa</taxon>
        <taxon>Echinodermata</taxon>
        <taxon>Eleutherozoa</taxon>
        <taxon>Echinozoa</taxon>
        <taxon>Holothuroidea</taxon>
        <taxon>Aspidochirotacea</taxon>
        <taxon>Aspidochirotida</taxon>
        <taxon>Holothuriidae</taxon>
        <taxon>Holothuria</taxon>
    </lineage>
</organism>
<gene>
    <name evidence="1" type="ORF">HOLleu_21287</name>
</gene>
<dbReference type="OrthoDB" id="8195485at2759"/>
<dbReference type="AlphaFoldDB" id="A0A9Q1BW74"/>
<evidence type="ECO:0000313" key="1">
    <source>
        <dbReference type="EMBL" id="KAJ8034443.1"/>
    </source>
</evidence>
<dbReference type="EMBL" id="JAIZAY010000010">
    <property type="protein sequence ID" value="KAJ8034443.1"/>
    <property type="molecule type" value="Genomic_DNA"/>
</dbReference>